<keyword evidence="6" id="KW-1133">Transmembrane helix</keyword>
<evidence type="ECO:0000256" key="6">
    <source>
        <dbReference type="SAM" id="Phobius"/>
    </source>
</evidence>
<keyword evidence="9" id="KW-1185">Reference proteome</keyword>
<dbReference type="GO" id="GO:0005886">
    <property type="term" value="C:plasma membrane"/>
    <property type="evidence" value="ECO:0007669"/>
    <property type="project" value="UniProtKB-SubCell"/>
</dbReference>
<dbReference type="GO" id="GO:0016757">
    <property type="term" value="F:glycosyltransferase activity"/>
    <property type="evidence" value="ECO:0007669"/>
    <property type="project" value="UniProtKB-KW"/>
</dbReference>
<sequence length="321" mass="35516">MTLAVVIIGRNEGARLIRGLASVAAADRVVYVDSGSTDGSQQAASEAGAEVVALDMSQPFTAARARNAGLERLRLHGTRPELVQFMDGDCELQPDWLPSARAFLAARPELGVVFGRRRERFPDATIYNRMCDWEWDVPLGEQRACGGDALMRMDALDEAGGYNPALIAGEEPEMCVRLRAAGWKIWRIDAEMTLHDAAMTRLGQFWSRARRAGHAWAEGAVLHGAPPERHCVDQVRRALIWGAVVPCVIILLAIALSPWALAIFVIYPLRALRFALLEGATRPAWERAWLLSIGKFPEAMGVIEYHLRRLAGRPRGLIEYK</sequence>
<dbReference type="PANTHER" id="PTHR43646:SF2">
    <property type="entry name" value="GLYCOSYLTRANSFERASE 2-LIKE DOMAIN-CONTAINING PROTEIN"/>
    <property type="match status" value="1"/>
</dbReference>
<organism evidence="8 9">
    <name type="scientific">Primorskyibacter flagellatus</name>
    <dbReference type="NCBI Taxonomy" id="1387277"/>
    <lineage>
        <taxon>Bacteria</taxon>
        <taxon>Pseudomonadati</taxon>
        <taxon>Pseudomonadota</taxon>
        <taxon>Alphaproteobacteria</taxon>
        <taxon>Rhodobacterales</taxon>
        <taxon>Roseobacteraceae</taxon>
        <taxon>Primorskyibacter</taxon>
    </lineage>
</organism>
<dbReference type="STRING" id="1387277.SAMN06295998_13511"/>
<evidence type="ECO:0000256" key="5">
    <source>
        <dbReference type="ARBA" id="ARBA00023136"/>
    </source>
</evidence>
<dbReference type="OrthoDB" id="8416156at2"/>
<comment type="subcellular location">
    <subcellularLocation>
        <location evidence="1">Cell membrane</location>
    </subcellularLocation>
</comment>
<evidence type="ECO:0000259" key="7">
    <source>
        <dbReference type="Pfam" id="PF00535"/>
    </source>
</evidence>
<keyword evidence="5 6" id="KW-0472">Membrane</keyword>
<proteinExistence type="predicted"/>
<dbReference type="InterPro" id="IPR029044">
    <property type="entry name" value="Nucleotide-diphossugar_trans"/>
</dbReference>
<evidence type="ECO:0000256" key="1">
    <source>
        <dbReference type="ARBA" id="ARBA00004236"/>
    </source>
</evidence>
<dbReference type="RefSeq" id="WP_084355075.1">
    <property type="nucleotide sequence ID" value="NZ_FWYD01000035.1"/>
</dbReference>
<dbReference type="PANTHER" id="PTHR43646">
    <property type="entry name" value="GLYCOSYLTRANSFERASE"/>
    <property type="match status" value="1"/>
</dbReference>
<dbReference type="InterPro" id="IPR001173">
    <property type="entry name" value="Glyco_trans_2-like"/>
</dbReference>
<keyword evidence="3" id="KW-0328">Glycosyltransferase</keyword>
<protein>
    <submittedName>
        <fullName evidence="8">Glycosyltransferase, GT2 family</fullName>
    </submittedName>
</protein>
<name>A0A1W2EP23_9RHOB</name>
<dbReference type="Proteomes" id="UP000192330">
    <property type="component" value="Unassembled WGS sequence"/>
</dbReference>
<dbReference type="Pfam" id="PF00535">
    <property type="entry name" value="Glycos_transf_2"/>
    <property type="match status" value="1"/>
</dbReference>
<feature type="transmembrane region" description="Helical" evidence="6">
    <location>
        <begin position="239"/>
        <end position="267"/>
    </location>
</feature>
<dbReference type="SUPFAM" id="SSF53448">
    <property type="entry name" value="Nucleotide-diphospho-sugar transferases"/>
    <property type="match status" value="1"/>
</dbReference>
<reference evidence="8 9" key="1">
    <citation type="submission" date="2017-04" db="EMBL/GenBank/DDBJ databases">
        <authorList>
            <person name="Afonso C.L."/>
            <person name="Miller P.J."/>
            <person name="Scott M.A."/>
            <person name="Spackman E."/>
            <person name="Goraichik I."/>
            <person name="Dimitrov K.M."/>
            <person name="Suarez D.L."/>
            <person name="Swayne D.E."/>
        </authorList>
    </citation>
    <scope>NUCLEOTIDE SEQUENCE [LARGE SCALE GENOMIC DNA]</scope>
    <source>
        <strain evidence="8 9">CGMCC 1.12644</strain>
    </source>
</reference>
<evidence type="ECO:0000313" key="9">
    <source>
        <dbReference type="Proteomes" id="UP000192330"/>
    </source>
</evidence>
<dbReference type="CDD" id="cd00761">
    <property type="entry name" value="Glyco_tranf_GTA_type"/>
    <property type="match status" value="1"/>
</dbReference>
<keyword evidence="2" id="KW-1003">Cell membrane</keyword>
<evidence type="ECO:0000256" key="4">
    <source>
        <dbReference type="ARBA" id="ARBA00022679"/>
    </source>
</evidence>
<dbReference type="Gene3D" id="3.90.550.10">
    <property type="entry name" value="Spore Coat Polysaccharide Biosynthesis Protein SpsA, Chain A"/>
    <property type="match status" value="1"/>
</dbReference>
<evidence type="ECO:0000313" key="8">
    <source>
        <dbReference type="EMBL" id="SMD11431.1"/>
    </source>
</evidence>
<evidence type="ECO:0000256" key="2">
    <source>
        <dbReference type="ARBA" id="ARBA00022475"/>
    </source>
</evidence>
<accession>A0A1W2EP23</accession>
<evidence type="ECO:0000256" key="3">
    <source>
        <dbReference type="ARBA" id="ARBA00022676"/>
    </source>
</evidence>
<feature type="domain" description="Glycosyltransferase 2-like" evidence="7">
    <location>
        <begin position="5"/>
        <end position="129"/>
    </location>
</feature>
<gene>
    <name evidence="8" type="ORF">SAMN06295998_13511</name>
</gene>
<keyword evidence="4 8" id="KW-0808">Transferase</keyword>
<keyword evidence="6" id="KW-0812">Transmembrane</keyword>
<dbReference type="EMBL" id="FWYD01000035">
    <property type="protein sequence ID" value="SMD11431.1"/>
    <property type="molecule type" value="Genomic_DNA"/>
</dbReference>
<dbReference type="AlphaFoldDB" id="A0A1W2EP23"/>